<organism evidence="1 2">
    <name type="scientific">Armillaria borealis</name>
    <dbReference type="NCBI Taxonomy" id="47425"/>
    <lineage>
        <taxon>Eukaryota</taxon>
        <taxon>Fungi</taxon>
        <taxon>Dikarya</taxon>
        <taxon>Basidiomycota</taxon>
        <taxon>Agaricomycotina</taxon>
        <taxon>Agaricomycetes</taxon>
        <taxon>Agaricomycetidae</taxon>
        <taxon>Agaricales</taxon>
        <taxon>Marasmiineae</taxon>
        <taxon>Physalacriaceae</taxon>
        <taxon>Armillaria</taxon>
    </lineage>
</organism>
<comment type="caution">
    <text evidence="1">The sequence shown here is derived from an EMBL/GenBank/DDBJ whole genome shotgun (WGS) entry which is preliminary data.</text>
</comment>
<evidence type="ECO:0000313" key="2">
    <source>
        <dbReference type="Proteomes" id="UP001175226"/>
    </source>
</evidence>
<reference evidence="1" key="1">
    <citation type="submission" date="2023-06" db="EMBL/GenBank/DDBJ databases">
        <authorList>
            <consortium name="Lawrence Berkeley National Laboratory"/>
            <person name="Ahrendt S."/>
            <person name="Sahu N."/>
            <person name="Indic B."/>
            <person name="Wong-Bajracharya J."/>
            <person name="Merenyi Z."/>
            <person name="Ke H.-M."/>
            <person name="Monk M."/>
            <person name="Kocsube S."/>
            <person name="Drula E."/>
            <person name="Lipzen A."/>
            <person name="Balint B."/>
            <person name="Henrissat B."/>
            <person name="Andreopoulos B."/>
            <person name="Martin F.M."/>
            <person name="Harder C.B."/>
            <person name="Rigling D."/>
            <person name="Ford K.L."/>
            <person name="Foster G.D."/>
            <person name="Pangilinan J."/>
            <person name="Papanicolaou A."/>
            <person name="Barry K."/>
            <person name="LaButti K."/>
            <person name="Viragh M."/>
            <person name="Koriabine M."/>
            <person name="Yan M."/>
            <person name="Riley R."/>
            <person name="Champramary S."/>
            <person name="Plett K.L."/>
            <person name="Tsai I.J."/>
            <person name="Slot J."/>
            <person name="Sipos G."/>
            <person name="Plett J."/>
            <person name="Nagy L.G."/>
            <person name="Grigoriev I.V."/>
        </authorList>
    </citation>
    <scope>NUCLEOTIDE SEQUENCE</scope>
    <source>
        <strain evidence="1">FPL87.14</strain>
    </source>
</reference>
<keyword evidence="2" id="KW-1185">Reference proteome</keyword>
<protein>
    <submittedName>
        <fullName evidence="1">Uncharacterized protein</fullName>
    </submittedName>
</protein>
<sequence>MTNIHNLFIQRPPCRSFLFFDPRKLPLFILTNHGLFSRKTTALFSWPTNGLEESGCSGCPSRQWAGGAIGWRQSQIKTHSDPVPPSAARGGGSRCGESWWKNLYKSRKDIPKITLRIIDRIPLEGTCPDPACNKKCVGLDVMSGVPMIPTFGLVPCILKSTSTGARSSRMQGREVFLRQMLQPASEDAVTSVVFVGVPKPL</sequence>
<dbReference type="Proteomes" id="UP001175226">
    <property type="component" value="Unassembled WGS sequence"/>
</dbReference>
<dbReference type="AlphaFoldDB" id="A0AA39MFU7"/>
<evidence type="ECO:0000313" key="1">
    <source>
        <dbReference type="EMBL" id="KAK0432199.1"/>
    </source>
</evidence>
<dbReference type="EMBL" id="JAUEPT010000099">
    <property type="protein sequence ID" value="KAK0432199.1"/>
    <property type="molecule type" value="Genomic_DNA"/>
</dbReference>
<gene>
    <name evidence="1" type="ORF">EV421DRAFT_1511087</name>
</gene>
<proteinExistence type="predicted"/>
<accession>A0AA39MFU7</accession>
<name>A0AA39MFU7_9AGAR</name>